<keyword evidence="4" id="KW-0560">Oxidoreductase</keyword>
<dbReference type="Proteomes" id="UP001220324">
    <property type="component" value="Unassembled WGS sequence"/>
</dbReference>
<dbReference type="AlphaFoldDB" id="A0AAD6GJV2"/>
<dbReference type="InterPro" id="IPR051799">
    <property type="entry name" value="NADH_flavin_oxidoreductase"/>
</dbReference>
<evidence type="ECO:0000256" key="2">
    <source>
        <dbReference type="ARBA" id="ARBA00022630"/>
    </source>
</evidence>
<comment type="caution">
    <text evidence="6">The sequence shown here is derived from an EMBL/GenBank/DDBJ whole genome shotgun (WGS) entry which is preliminary data.</text>
</comment>
<keyword evidence="3" id="KW-0288">FMN</keyword>
<evidence type="ECO:0000313" key="7">
    <source>
        <dbReference type="Proteomes" id="UP001220324"/>
    </source>
</evidence>
<evidence type="ECO:0000256" key="4">
    <source>
        <dbReference type="ARBA" id="ARBA00023002"/>
    </source>
</evidence>
<dbReference type="SUPFAM" id="SSF51395">
    <property type="entry name" value="FMN-linked oxidoreductases"/>
    <property type="match status" value="1"/>
</dbReference>
<evidence type="ECO:0000259" key="5">
    <source>
        <dbReference type="Pfam" id="PF00724"/>
    </source>
</evidence>
<dbReference type="GO" id="GO:0016491">
    <property type="term" value="F:oxidoreductase activity"/>
    <property type="evidence" value="ECO:0007669"/>
    <property type="project" value="UniProtKB-KW"/>
</dbReference>
<dbReference type="EMBL" id="JAQIZZ010000001">
    <property type="protein sequence ID" value="KAJ5556576.1"/>
    <property type="molecule type" value="Genomic_DNA"/>
</dbReference>
<reference evidence="6 7" key="1">
    <citation type="journal article" date="2023" name="IMA Fungus">
        <title>Comparative genomic study of the Penicillium genus elucidates a diverse pangenome and 15 lateral gene transfer events.</title>
        <authorList>
            <person name="Petersen C."/>
            <person name="Sorensen T."/>
            <person name="Nielsen M.R."/>
            <person name="Sondergaard T.E."/>
            <person name="Sorensen J.L."/>
            <person name="Fitzpatrick D.A."/>
            <person name="Frisvad J.C."/>
            <person name="Nielsen K.L."/>
        </authorList>
    </citation>
    <scope>NUCLEOTIDE SEQUENCE [LARGE SCALE GENOMIC DNA]</scope>
    <source>
        <strain evidence="6 7">IBT 35679</strain>
    </source>
</reference>
<comment type="similarity">
    <text evidence="1">Belongs to the NADH:flavin oxidoreductase/NADH oxidase family.</text>
</comment>
<dbReference type="InterPro" id="IPR013785">
    <property type="entry name" value="Aldolase_TIM"/>
</dbReference>
<feature type="domain" description="NADH:flavin oxidoreductase/NADH oxidase N-terminal" evidence="5">
    <location>
        <begin position="17"/>
        <end position="358"/>
    </location>
</feature>
<name>A0AAD6GJV2_9EURO</name>
<evidence type="ECO:0000256" key="3">
    <source>
        <dbReference type="ARBA" id="ARBA00022643"/>
    </source>
</evidence>
<gene>
    <name evidence="6" type="ORF">N7494_000491</name>
</gene>
<keyword evidence="7" id="KW-1185">Reference proteome</keyword>
<organism evidence="6 7">
    <name type="scientific">Penicillium frequentans</name>
    <dbReference type="NCBI Taxonomy" id="3151616"/>
    <lineage>
        <taxon>Eukaryota</taxon>
        <taxon>Fungi</taxon>
        <taxon>Dikarya</taxon>
        <taxon>Ascomycota</taxon>
        <taxon>Pezizomycotina</taxon>
        <taxon>Eurotiomycetes</taxon>
        <taxon>Eurotiomycetidae</taxon>
        <taxon>Eurotiales</taxon>
        <taxon>Aspergillaceae</taxon>
        <taxon>Penicillium</taxon>
    </lineage>
</organism>
<accession>A0AAD6GJV2</accession>
<dbReference type="InterPro" id="IPR001155">
    <property type="entry name" value="OxRdtase_FMN_N"/>
</dbReference>
<dbReference type="PANTHER" id="PTHR43656">
    <property type="entry name" value="BINDING OXIDOREDUCTASE, PUTATIVE (AFU_ORTHOLOGUE AFUA_2G08260)-RELATED"/>
    <property type="match status" value="1"/>
</dbReference>
<dbReference type="PANTHER" id="PTHR43656:SF2">
    <property type="entry name" value="BINDING OXIDOREDUCTASE, PUTATIVE (AFU_ORTHOLOGUE AFUA_2G08260)-RELATED"/>
    <property type="match status" value="1"/>
</dbReference>
<dbReference type="Pfam" id="PF00724">
    <property type="entry name" value="Oxidored_FMN"/>
    <property type="match status" value="1"/>
</dbReference>
<protein>
    <recommendedName>
        <fullName evidence="5">NADH:flavin oxidoreductase/NADH oxidase N-terminal domain-containing protein</fullName>
    </recommendedName>
</protein>
<dbReference type="GO" id="GO:0010181">
    <property type="term" value="F:FMN binding"/>
    <property type="evidence" value="ECO:0007669"/>
    <property type="project" value="InterPro"/>
</dbReference>
<proteinExistence type="inferred from homology"/>
<evidence type="ECO:0000313" key="6">
    <source>
        <dbReference type="EMBL" id="KAJ5556576.1"/>
    </source>
</evidence>
<dbReference type="Gene3D" id="3.20.20.70">
    <property type="entry name" value="Aldolase class I"/>
    <property type="match status" value="1"/>
</dbReference>
<evidence type="ECO:0000256" key="1">
    <source>
        <dbReference type="ARBA" id="ARBA00005979"/>
    </source>
</evidence>
<sequence>MPSILESPVRLPCGLVLPNRLSKSAMAEQISPDNQPTEAVFKIYEQWAQGGWGSMITGNVQVDVNHLGSPFDIAIPDEDPKSEASISQWIKYAEVCQRNGTPTIVQICHPGRQSFRTAGRRGRLAHTLAPSAVPMNLGSGVLDRVFSTIAWATPKEMTHFEVKHVVEQFVSAASLISTAGFSGVQLHAAHGYLIDQFLNEKTNLRSDEYGGSAEQRAQFSLEILARTREVVPATFCVGIKFNSADRESSHFEDTMTQIKLLVDAGIDFMEISGGSQEDPRMMTGQAATTLQKSERTLAREAFFHEFANEVRHRHPQLVLMLTGGFRTRSGAQAAVEKNVCDIVGMGRPAIINNHLPLTFFNDKATEDEASVPLGNAPRPFYAALLPKNIAGAGAESVGDILQLFMRLLTPKQKYYAEQMQRLAKGLPAHAPQC</sequence>
<keyword evidence="2" id="KW-0285">Flavoprotein</keyword>